<evidence type="ECO:0000313" key="2">
    <source>
        <dbReference type="Proteomes" id="UP000006906"/>
    </source>
</evidence>
<keyword evidence="2" id="KW-1185">Reference proteome</keyword>
<dbReference type="InParanoid" id="A0A2K3DHA9"/>
<dbReference type="EMBL" id="CM008969">
    <property type="protein sequence ID" value="PNW79906.1"/>
    <property type="molecule type" value="Genomic_DNA"/>
</dbReference>
<dbReference type="KEGG" id="cre:CHLRE_08g371533v5"/>
<organism evidence="1 2">
    <name type="scientific">Chlamydomonas reinhardtii</name>
    <name type="common">Chlamydomonas smithii</name>
    <dbReference type="NCBI Taxonomy" id="3055"/>
    <lineage>
        <taxon>Eukaryota</taxon>
        <taxon>Viridiplantae</taxon>
        <taxon>Chlorophyta</taxon>
        <taxon>core chlorophytes</taxon>
        <taxon>Chlorophyceae</taxon>
        <taxon>CS clade</taxon>
        <taxon>Chlamydomonadales</taxon>
        <taxon>Chlamydomonadaceae</taxon>
        <taxon>Chlamydomonas</taxon>
    </lineage>
</organism>
<dbReference type="Gramene" id="PNW79906">
    <property type="protein sequence ID" value="PNW79906"/>
    <property type="gene ID" value="CHLRE_08g371533v5"/>
</dbReference>
<dbReference type="RefSeq" id="XP_042922041.1">
    <property type="nucleotide sequence ID" value="XM_043065040.1"/>
</dbReference>
<accession>A0A2K3DHA9</accession>
<sequence>MTSLVKFTEAAKTAEAATANAEAAKADAEAAKKQGWRELAWTREDCSDSILYIEWDTVR</sequence>
<proteinExistence type="predicted"/>
<gene>
    <name evidence="1" type="ORF">CHLRE_08g371533v5</name>
</gene>
<protein>
    <submittedName>
        <fullName evidence="1">Uncharacterized protein</fullName>
    </submittedName>
</protein>
<name>A0A2K3DHA9_CHLRE</name>
<dbReference type="Proteomes" id="UP000006906">
    <property type="component" value="Chromosome 8"/>
</dbReference>
<dbReference type="AlphaFoldDB" id="A0A2K3DHA9"/>
<reference evidence="1 2" key="1">
    <citation type="journal article" date="2007" name="Science">
        <title>The Chlamydomonas genome reveals the evolution of key animal and plant functions.</title>
        <authorList>
            <person name="Merchant S.S."/>
            <person name="Prochnik S.E."/>
            <person name="Vallon O."/>
            <person name="Harris E.H."/>
            <person name="Karpowicz S.J."/>
            <person name="Witman G.B."/>
            <person name="Terry A."/>
            <person name="Salamov A."/>
            <person name="Fritz-Laylin L.K."/>
            <person name="Marechal-Drouard L."/>
            <person name="Marshall W.F."/>
            <person name="Qu L.H."/>
            <person name="Nelson D.R."/>
            <person name="Sanderfoot A.A."/>
            <person name="Spalding M.H."/>
            <person name="Kapitonov V.V."/>
            <person name="Ren Q."/>
            <person name="Ferris P."/>
            <person name="Lindquist E."/>
            <person name="Shapiro H."/>
            <person name="Lucas S.M."/>
            <person name="Grimwood J."/>
            <person name="Schmutz J."/>
            <person name="Cardol P."/>
            <person name="Cerutti H."/>
            <person name="Chanfreau G."/>
            <person name="Chen C.L."/>
            <person name="Cognat V."/>
            <person name="Croft M.T."/>
            <person name="Dent R."/>
            <person name="Dutcher S."/>
            <person name="Fernandez E."/>
            <person name="Fukuzawa H."/>
            <person name="Gonzalez-Ballester D."/>
            <person name="Gonzalez-Halphen D."/>
            <person name="Hallmann A."/>
            <person name="Hanikenne M."/>
            <person name="Hippler M."/>
            <person name="Inwood W."/>
            <person name="Jabbari K."/>
            <person name="Kalanon M."/>
            <person name="Kuras R."/>
            <person name="Lefebvre P.A."/>
            <person name="Lemaire S.D."/>
            <person name="Lobanov A.V."/>
            <person name="Lohr M."/>
            <person name="Manuell A."/>
            <person name="Meier I."/>
            <person name="Mets L."/>
            <person name="Mittag M."/>
            <person name="Mittelmeier T."/>
            <person name="Moroney J.V."/>
            <person name="Moseley J."/>
            <person name="Napoli C."/>
            <person name="Nedelcu A.M."/>
            <person name="Niyogi K."/>
            <person name="Novoselov S.V."/>
            <person name="Paulsen I.T."/>
            <person name="Pazour G."/>
            <person name="Purton S."/>
            <person name="Ral J.P."/>
            <person name="Riano-Pachon D.M."/>
            <person name="Riekhof W."/>
            <person name="Rymarquis L."/>
            <person name="Schroda M."/>
            <person name="Stern D."/>
            <person name="Umen J."/>
            <person name="Willows R."/>
            <person name="Wilson N."/>
            <person name="Zimmer S.L."/>
            <person name="Allmer J."/>
            <person name="Balk J."/>
            <person name="Bisova K."/>
            <person name="Chen C.J."/>
            <person name="Elias M."/>
            <person name="Gendler K."/>
            <person name="Hauser C."/>
            <person name="Lamb M.R."/>
            <person name="Ledford H."/>
            <person name="Long J.C."/>
            <person name="Minagawa J."/>
            <person name="Page M.D."/>
            <person name="Pan J."/>
            <person name="Pootakham W."/>
            <person name="Roje S."/>
            <person name="Rose A."/>
            <person name="Stahlberg E."/>
            <person name="Terauchi A.M."/>
            <person name="Yang P."/>
            <person name="Ball S."/>
            <person name="Bowler C."/>
            <person name="Dieckmann C.L."/>
            <person name="Gladyshev V.N."/>
            <person name="Green P."/>
            <person name="Jorgensen R."/>
            <person name="Mayfield S."/>
            <person name="Mueller-Roeber B."/>
            <person name="Rajamani S."/>
            <person name="Sayre R.T."/>
            <person name="Brokstein P."/>
            <person name="Dubchak I."/>
            <person name="Goodstein D."/>
            <person name="Hornick L."/>
            <person name="Huang Y.W."/>
            <person name="Jhaveri J."/>
            <person name="Luo Y."/>
            <person name="Martinez D."/>
            <person name="Ngau W.C."/>
            <person name="Otillar B."/>
            <person name="Poliakov A."/>
            <person name="Porter A."/>
            <person name="Szajkowski L."/>
            <person name="Werner G."/>
            <person name="Zhou K."/>
            <person name="Grigoriev I.V."/>
            <person name="Rokhsar D.S."/>
            <person name="Grossman A.R."/>
        </authorList>
    </citation>
    <scope>NUCLEOTIDE SEQUENCE [LARGE SCALE GENOMIC DNA]</scope>
    <source>
        <strain evidence="2">CC-503</strain>
    </source>
</reference>
<evidence type="ECO:0000313" key="1">
    <source>
        <dbReference type="EMBL" id="PNW79906.1"/>
    </source>
</evidence>
<dbReference type="GeneID" id="5726855"/>